<protein>
    <recommendedName>
        <fullName evidence="1">DUF6895 domain-containing protein</fullName>
    </recommendedName>
</protein>
<feature type="domain" description="DUF6895" evidence="1">
    <location>
        <begin position="32"/>
        <end position="288"/>
    </location>
</feature>
<name>I3IPD5_9BACT</name>
<sequence length="436" mass="49009">MNFSELISRQALQSRMHSTIRLLHNGASNIQKATAGDARADKAACEIALLFWGLNRHGYFSVESNTVIQSLLNLIEQRLRSNAIIQGLLWKPSRAFMLCMGTALLNKLGRHNTKFDNIARAAWRKLFLDSSERSPFQLLEVKWSSQILGVNIPLNIPDDSLLHRKSSPLMMNADDGYAFTHSVFYTTDFGCHPLPLTTVPNDIWETIESGIMWSLLRFDFDLLGEFLLTAFYCRMPYTPIFYIGLSALFLTWDVNGFVPDRELSASELTSSGIFYGIYHANIVAALLSSELMKHKMDYDREAMPLLVSSASFEALSAKCSSVLSKFNFDKNERFHHKFMSASALLENVLGRRVTEKLVSVLGDGMLSHAYPDLLIGYGLTYQDFAAVLVGVSRSLDKKRMSPTMACAIEWLVMATEIHELATDSNHDGIEYSLNIT</sequence>
<gene>
    <name evidence="2" type="ORF">KSU1_D0271</name>
</gene>
<evidence type="ECO:0000259" key="1">
    <source>
        <dbReference type="Pfam" id="PF21836"/>
    </source>
</evidence>
<reference evidence="2 3" key="1">
    <citation type="journal article" date="2012" name="FEBS Lett.">
        <title>Anammox organism KSU-1 expresses a NirK-type copper-containing nitrite reductase instead of a NirS-type with cytochrome cd1.</title>
        <authorList>
            <person name="Hira D."/>
            <person name="Toh H."/>
            <person name="Migita C.T."/>
            <person name="Okubo H."/>
            <person name="Nishiyama T."/>
            <person name="Hattori M."/>
            <person name="Furukawa K."/>
            <person name="Fujii T."/>
        </authorList>
    </citation>
    <scope>NUCLEOTIDE SEQUENCE [LARGE SCALE GENOMIC DNA]</scope>
</reference>
<accession>I3IPD5</accession>
<dbReference type="OrthoDB" id="1550919at2"/>
<dbReference type="EMBL" id="BAFH01000004">
    <property type="protein sequence ID" value="GAB63580.1"/>
    <property type="molecule type" value="Genomic_DNA"/>
</dbReference>
<dbReference type="Pfam" id="PF21836">
    <property type="entry name" value="DUF6895"/>
    <property type="match status" value="1"/>
</dbReference>
<dbReference type="Proteomes" id="UP000002985">
    <property type="component" value="Unassembled WGS sequence"/>
</dbReference>
<dbReference type="InterPro" id="IPR054190">
    <property type="entry name" value="DUF6895"/>
</dbReference>
<comment type="caution">
    <text evidence="2">The sequence shown here is derived from an EMBL/GenBank/DDBJ whole genome shotgun (WGS) entry which is preliminary data.</text>
</comment>
<organism evidence="2 3">
    <name type="scientific">Candidatus Jettenia caeni</name>
    <dbReference type="NCBI Taxonomy" id="247490"/>
    <lineage>
        <taxon>Bacteria</taxon>
        <taxon>Pseudomonadati</taxon>
        <taxon>Planctomycetota</taxon>
        <taxon>Candidatus Brocadiia</taxon>
        <taxon>Candidatus Brocadiales</taxon>
        <taxon>Candidatus Brocadiaceae</taxon>
        <taxon>Candidatus Jettenia</taxon>
    </lineage>
</organism>
<evidence type="ECO:0000313" key="3">
    <source>
        <dbReference type="Proteomes" id="UP000002985"/>
    </source>
</evidence>
<dbReference type="AlphaFoldDB" id="I3IPD5"/>
<proteinExistence type="predicted"/>
<evidence type="ECO:0000313" key="2">
    <source>
        <dbReference type="EMBL" id="GAB63580.1"/>
    </source>
</evidence>
<keyword evidence="3" id="KW-1185">Reference proteome</keyword>